<evidence type="ECO:0000259" key="6">
    <source>
        <dbReference type="PROSITE" id="PS50853"/>
    </source>
</evidence>
<dbReference type="AlphaFoldDB" id="A0A084TNH0"/>
<dbReference type="EMBL" id="JPFK01000002">
    <property type="protein sequence ID" value="KFB02256.1"/>
    <property type="molecule type" value="Genomic_DNA"/>
</dbReference>
<dbReference type="InterPro" id="IPR013783">
    <property type="entry name" value="Ig-like_fold"/>
</dbReference>
<keyword evidence="3 5" id="KW-0732">Signal</keyword>
<dbReference type="PANTHER" id="PTHR33607">
    <property type="entry name" value="ENDONUCLEASE-1"/>
    <property type="match status" value="1"/>
</dbReference>
<dbReference type="InterPro" id="IPR044925">
    <property type="entry name" value="His-Me_finger_sf"/>
</dbReference>
<reference evidence="8 9" key="1">
    <citation type="journal article" date="2014" name="Genome Announc.">
        <title>Draft Genome Sequence of the Algicidal Bacterium Mangrovimonas yunxiaonensis Strain LY01.</title>
        <authorList>
            <person name="Li Y."/>
            <person name="Zhu H."/>
            <person name="Li C."/>
            <person name="Zhang H."/>
            <person name="Chen Z."/>
            <person name="Zheng W."/>
            <person name="Xu H."/>
            <person name="Zheng T."/>
        </authorList>
    </citation>
    <scope>NUCLEOTIDE SEQUENCE [LARGE SCALE GENOMIC DNA]</scope>
    <source>
        <strain evidence="8 9">LY01</strain>
    </source>
</reference>
<dbReference type="STRING" id="1197477.IA57_01050"/>
<dbReference type="SUPFAM" id="SSF54060">
    <property type="entry name" value="His-Me finger endonucleases"/>
    <property type="match status" value="1"/>
</dbReference>
<dbReference type="NCBIfam" id="TIGR04183">
    <property type="entry name" value="Por_Secre_tail"/>
    <property type="match status" value="1"/>
</dbReference>
<dbReference type="SMART" id="SM00060">
    <property type="entry name" value="FN3"/>
    <property type="match status" value="1"/>
</dbReference>
<keyword evidence="4" id="KW-0378">Hydrolase</keyword>
<gene>
    <name evidence="8" type="ORF">IA57_01050</name>
</gene>
<dbReference type="eggNOG" id="COG2356">
    <property type="taxonomic scope" value="Bacteria"/>
</dbReference>
<feature type="domain" description="Fibronectin type-III" evidence="6">
    <location>
        <begin position="280"/>
        <end position="366"/>
    </location>
</feature>
<dbReference type="GO" id="GO:0004518">
    <property type="term" value="F:nuclease activity"/>
    <property type="evidence" value="ECO:0007669"/>
    <property type="project" value="UniProtKB-KW"/>
</dbReference>
<accession>A0A084TNH0</accession>
<dbReference type="PROSITE" id="PS51841">
    <property type="entry name" value="LTD"/>
    <property type="match status" value="1"/>
</dbReference>
<dbReference type="Pfam" id="PF00041">
    <property type="entry name" value="fn3"/>
    <property type="match status" value="1"/>
</dbReference>
<protein>
    <recommendedName>
        <fullName evidence="10">Endonuclease I</fullName>
    </recommendedName>
</protein>
<keyword evidence="9" id="KW-1185">Reference proteome</keyword>
<evidence type="ECO:0000256" key="1">
    <source>
        <dbReference type="ARBA" id="ARBA00006429"/>
    </source>
</evidence>
<dbReference type="Pfam" id="PF04231">
    <property type="entry name" value="Endonuclease_1"/>
    <property type="match status" value="1"/>
</dbReference>
<dbReference type="InterPro" id="IPR007346">
    <property type="entry name" value="Endonuclease-I"/>
</dbReference>
<proteinExistence type="inferred from homology"/>
<evidence type="ECO:0000313" key="8">
    <source>
        <dbReference type="EMBL" id="KFB02256.1"/>
    </source>
</evidence>
<organism evidence="8 9">
    <name type="scientific">Mangrovimonas yunxiaonensis</name>
    <dbReference type="NCBI Taxonomy" id="1197477"/>
    <lineage>
        <taxon>Bacteria</taxon>
        <taxon>Pseudomonadati</taxon>
        <taxon>Bacteroidota</taxon>
        <taxon>Flavobacteriia</taxon>
        <taxon>Flavobacteriales</taxon>
        <taxon>Flavobacteriaceae</taxon>
        <taxon>Mangrovimonas</taxon>
    </lineage>
</organism>
<reference evidence="9" key="2">
    <citation type="submission" date="2014-07" db="EMBL/GenBank/DDBJ databases">
        <title>Genome sequence of Mangrovimonas yunxiaonensis.</title>
        <authorList>
            <person name="Li Y."/>
            <person name="Zheng T."/>
        </authorList>
    </citation>
    <scope>NUCLEOTIDE SEQUENCE [LARGE SCALE GENOMIC DNA]</scope>
    <source>
        <strain evidence="9">LY01</strain>
    </source>
</reference>
<dbReference type="SUPFAM" id="SSF49265">
    <property type="entry name" value="Fibronectin type III"/>
    <property type="match status" value="1"/>
</dbReference>
<dbReference type="PANTHER" id="PTHR33607:SF2">
    <property type="entry name" value="ENDONUCLEASE-1"/>
    <property type="match status" value="1"/>
</dbReference>
<dbReference type="InterPro" id="IPR036116">
    <property type="entry name" value="FN3_sf"/>
</dbReference>
<dbReference type="OrthoDB" id="5485925at2"/>
<feature type="signal peptide" evidence="5">
    <location>
        <begin position="1"/>
        <end position="18"/>
    </location>
</feature>
<dbReference type="Pfam" id="PF18962">
    <property type="entry name" value="Por_Secre_tail"/>
    <property type="match status" value="1"/>
</dbReference>
<dbReference type="Pfam" id="PF00932">
    <property type="entry name" value="LTD"/>
    <property type="match status" value="1"/>
</dbReference>
<dbReference type="InterPro" id="IPR001322">
    <property type="entry name" value="Lamin_tail_dom"/>
</dbReference>
<evidence type="ECO:0000259" key="7">
    <source>
        <dbReference type="PROSITE" id="PS51841"/>
    </source>
</evidence>
<feature type="domain" description="LTD" evidence="7">
    <location>
        <begin position="360"/>
        <end position="515"/>
    </location>
</feature>
<dbReference type="PROSITE" id="PS50853">
    <property type="entry name" value="FN3"/>
    <property type="match status" value="1"/>
</dbReference>
<dbReference type="InterPro" id="IPR003961">
    <property type="entry name" value="FN3_dom"/>
</dbReference>
<evidence type="ECO:0008006" key="10">
    <source>
        <dbReference type="Google" id="ProtNLM"/>
    </source>
</evidence>
<feature type="chain" id="PRO_5001782920" description="Endonuclease I" evidence="5">
    <location>
        <begin position="19"/>
        <end position="606"/>
    </location>
</feature>
<evidence type="ECO:0000256" key="5">
    <source>
        <dbReference type="SAM" id="SignalP"/>
    </source>
</evidence>
<dbReference type="InterPro" id="IPR026444">
    <property type="entry name" value="Secre_tail"/>
</dbReference>
<evidence type="ECO:0000256" key="2">
    <source>
        <dbReference type="ARBA" id="ARBA00022722"/>
    </source>
</evidence>
<dbReference type="GO" id="GO:0016787">
    <property type="term" value="F:hydrolase activity"/>
    <property type="evidence" value="ECO:0007669"/>
    <property type="project" value="UniProtKB-KW"/>
</dbReference>
<dbReference type="RefSeq" id="WP_036118083.1">
    <property type="nucleotide sequence ID" value="NZ_BMET01000002.1"/>
</dbReference>
<evidence type="ECO:0000256" key="3">
    <source>
        <dbReference type="ARBA" id="ARBA00022729"/>
    </source>
</evidence>
<sequence>MKHFYLLFLTLVTLTATAQIPANYYTSADGLTGYELKTQLKVIVTNGHNPQTYDALYTAYVTTHTDNYYENDGTVLDFYSEKPNDTDAYNYTHGNNQCGNYNSEGDCYNREHLMPQSVFNEQSPMVSDIHHVIPSDGSVNGYRSNLPFGEVDIPDFTSTNGSRRGISGSPGYAGIVFEPIDTFKGDIARALLYFAVRYEDQIASWNHTMLNGTSDQVFSDWFLDVLLDWHYNIDPVDQQEIDRNHAAYNFQGNANPFVDHPEWVNAIWGDLTPDTTAPTAPTNLAASNPTDTSVDLSWNAATDDVGVISYNIYIDATFAFNVSTTTSTATGLSPDTNYCFTVTALDAAGNESAISNEVCETTTNNGTGGGVDLFFSEYMEGSSLNKALEIANFTGSTISDLSAYSIKLSTNGNPSWTVTYTFPANAQIANEGVYVVANGSANICGATADLNNDITGFNGNDAIGLFKNDELIDLIGVLGNDTPFAENVTLVRNSNISMPNTTFNINEWTTYATNTCDDLGSHTQTLSIKENRLDNLTIYPNPVKGNTITVSSNKTLHFEVYNILGRLVSKGKTTNGTIAVQMLNSGVYILKLSDGNQQITKKLIKK</sequence>
<comment type="caution">
    <text evidence="8">The sequence shown here is derived from an EMBL/GenBank/DDBJ whole genome shotgun (WGS) entry which is preliminary data.</text>
</comment>
<dbReference type="Gene3D" id="2.60.40.10">
    <property type="entry name" value="Immunoglobulins"/>
    <property type="match status" value="1"/>
</dbReference>
<dbReference type="Proteomes" id="UP000028521">
    <property type="component" value="Unassembled WGS sequence"/>
</dbReference>
<name>A0A084TNH0_9FLAO</name>
<dbReference type="CDD" id="cd00063">
    <property type="entry name" value="FN3"/>
    <property type="match status" value="1"/>
</dbReference>
<evidence type="ECO:0000256" key="4">
    <source>
        <dbReference type="ARBA" id="ARBA00022801"/>
    </source>
</evidence>
<keyword evidence="2" id="KW-0540">Nuclease</keyword>
<comment type="similarity">
    <text evidence="1">Belongs to the EndA/NucM nuclease family.</text>
</comment>
<evidence type="ECO:0000313" key="9">
    <source>
        <dbReference type="Proteomes" id="UP000028521"/>
    </source>
</evidence>